<dbReference type="InterPro" id="IPR000483">
    <property type="entry name" value="Cys-rich_flank_reg_C"/>
</dbReference>
<proteinExistence type="predicted"/>
<protein>
    <recommendedName>
        <fullName evidence="6">LRRCT domain-containing protein</fullName>
    </recommendedName>
</protein>
<evidence type="ECO:0000256" key="5">
    <source>
        <dbReference type="SAM" id="SignalP"/>
    </source>
</evidence>
<keyword evidence="3" id="KW-0677">Repeat</keyword>
<feature type="transmembrane region" description="Helical" evidence="4">
    <location>
        <begin position="509"/>
        <end position="532"/>
    </location>
</feature>
<feature type="signal peptide" evidence="5">
    <location>
        <begin position="1"/>
        <end position="23"/>
    </location>
</feature>
<feature type="domain" description="LRRCT" evidence="6">
    <location>
        <begin position="451"/>
        <end position="505"/>
    </location>
</feature>
<evidence type="ECO:0000259" key="6">
    <source>
        <dbReference type="SMART" id="SM00082"/>
    </source>
</evidence>
<evidence type="ECO:0000256" key="1">
    <source>
        <dbReference type="ARBA" id="ARBA00022614"/>
    </source>
</evidence>
<evidence type="ECO:0000313" key="8">
    <source>
        <dbReference type="Proteomes" id="UP000507470"/>
    </source>
</evidence>
<keyword evidence="4" id="KW-0812">Transmembrane</keyword>
<keyword evidence="2 5" id="KW-0732">Signal</keyword>
<feature type="chain" id="PRO_5026951003" description="LRRCT domain-containing protein" evidence="5">
    <location>
        <begin position="24"/>
        <end position="550"/>
    </location>
</feature>
<dbReference type="InterPro" id="IPR003591">
    <property type="entry name" value="Leu-rich_rpt_typical-subtyp"/>
</dbReference>
<dbReference type="PANTHER" id="PTHR24369:SF172">
    <property type="entry name" value="LEUCINE RICH REPEAT AND FIBRONECTIN TYPE III DOMAIN CONTAINING 2"/>
    <property type="match status" value="1"/>
</dbReference>
<dbReference type="SUPFAM" id="SSF52058">
    <property type="entry name" value="L domain-like"/>
    <property type="match status" value="2"/>
</dbReference>
<dbReference type="PROSITE" id="PS51450">
    <property type="entry name" value="LRR"/>
    <property type="match status" value="2"/>
</dbReference>
<name>A0A6J8AVA4_MYTCO</name>
<dbReference type="EMBL" id="CACVKT020002006">
    <property type="protein sequence ID" value="CAC5374267.1"/>
    <property type="molecule type" value="Genomic_DNA"/>
</dbReference>
<dbReference type="InterPro" id="IPR001611">
    <property type="entry name" value="Leu-rich_rpt"/>
</dbReference>
<dbReference type="OrthoDB" id="72369at2759"/>
<evidence type="ECO:0000313" key="7">
    <source>
        <dbReference type="EMBL" id="CAC5374267.1"/>
    </source>
</evidence>
<dbReference type="InterPro" id="IPR032675">
    <property type="entry name" value="LRR_dom_sf"/>
</dbReference>
<reference evidence="7 8" key="1">
    <citation type="submission" date="2020-06" db="EMBL/GenBank/DDBJ databases">
        <authorList>
            <person name="Li R."/>
            <person name="Bekaert M."/>
        </authorList>
    </citation>
    <scope>NUCLEOTIDE SEQUENCE [LARGE SCALE GENOMIC DNA]</scope>
    <source>
        <strain evidence="8">wild</strain>
    </source>
</reference>
<dbReference type="SMART" id="SM00369">
    <property type="entry name" value="LRR_TYP"/>
    <property type="match status" value="2"/>
</dbReference>
<dbReference type="Pfam" id="PF13855">
    <property type="entry name" value="LRR_8"/>
    <property type="match status" value="1"/>
</dbReference>
<dbReference type="Pfam" id="PF00560">
    <property type="entry name" value="LRR_1"/>
    <property type="match status" value="1"/>
</dbReference>
<keyword evidence="4" id="KW-1133">Transmembrane helix</keyword>
<accession>A0A6J8AVA4</accession>
<dbReference type="InterPro" id="IPR050541">
    <property type="entry name" value="LRR_TM_domain-containing"/>
</dbReference>
<keyword evidence="8" id="KW-1185">Reference proteome</keyword>
<evidence type="ECO:0000256" key="3">
    <source>
        <dbReference type="ARBA" id="ARBA00022737"/>
    </source>
</evidence>
<dbReference type="GO" id="GO:0005886">
    <property type="term" value="C:plasma membrane"/>
    <property type="evidence" value="ECO:0007669"/>
    <property type="project" value="TreeGrafter"/>
</dbReference>
<keyword evidence="1" id="KW-0433">Leucine-rich repeat</keyword>
<organism evidence="7 8">
    <name type="scientific">Mytilus coruscus</name>
    <name type="common">Sea mussel</name>
    <dbReference type="NCBI Taxonomy" id="42192"/>
    <lineage>
        <taxon>Eukaryota</taxon>
        <taxon>Metazoa</taxon>
        <taxon>Spiralia</taxon>
        <taxon>Lophotrochozoa</taxon>
        <taxon>Mollusca</taxon>
        <taxon>Bivalvia</taxon>
        <taxon>Autobranchia</taxon>
        <taxon>Pteriomorphia</taxon>
        <taxon>Mytilida</taxon>
        <taxon>Mytiloidea</taxon>
        <taxon>Mytilidae</taxon>
        <taxon>Mytilinae</taxon>
        <taxon>Mytilus</taxon>
    </lineage>
</organism>
<dbReference type="SMART" id="SM00082">
    <property type="entry name" value="LRRCT"/>
    <property type="match status" value="1"/>
</dbReference>
<gene>
    <name evidence="7" type="ORF">MCOR_11717</name>
</gene>
<dbReference type="Proteomes" id="UP000507470">
    <property type="component" value="Unassembled WGS sequence"/>
</dbReference>
<evidence type="ECO:0000256" key="2">
    <source>
        <dbReference type="ARBA" id="ARBA00022729"/>
    </source>
</evidence>
<dbReference type="Gene3D" id="3.80.10.10">
    <property type="entry name" value="Ribonuclease Inhibitor"/>
    <property type="match status" value="3"/>
</dbReference>
<dbReference type="AlphaFoldDB" id="A0A6J8AVA4"/>
<dbReference type="PANTHER" id="PTHR24369">
    <property type="entry name" value="ANTIGEN BSP, PUTATIVE-RELATED"/>
    <property type="match status" value="1"/>
</dbReference>
<keyword evidence="4" id="KW-0472">Membrane</keyword>
<sequence length="550" mass="63888">MIHGWQTCIFFVILSIIYVELEARGTQWRCPPANPKCDCNSRLINGTRVPYRADCSSQNLTHIPEFIQNYTKLKFSGNILPRINRTTFENLWKLPISELFLNTCKIEQVEADTFNDLQSLEFIDFSNNGKINISQLASCFNTTNLIGIDLSNIPSLGRYVVDFFNTSASEKLKFVRLAACNLTSLTLEMFEHLQNLIELDVSRNILYSIDMTVIPPVKIFSAKYTELSDLNVQSKKSSLTRLDLSYNRFINFSLFYNNNHTLEHLEDLYLDSNPITFLPIYTFSRLSSLKSLSLCNITSHLQVFSGINNSALRYLNLSYNQISPKYSKAFLKNAYHLKYLKMDSVDMRKWTDRDITVFLKPLCATLDHLLLPRTYFKSIPSNALRCFKRLKVLDLSSNNISTWEHETFANVTIRGQLLLKNNKIEIIKENFFPRNIIDGYNGRPFLDFKGNPFSCTCEIHWFRTWLRTDYTRFRGSRGNNYLCHSPEHLKNTYFVEYDPDYEDCFGMSMAIIIALSLCGGCMVLVTLTSYILNLYRKRDPKKQDYSIFIN</sequence>
<evidence type="ECO:0000256" key="4">
    <source>
        <dbReference type="SAM" id="Phobius"/>
    </source>
</evidence>